<dbReference type="NCBIfam" id="TIGR00212">
    <property type="entry name" value="hemC"/>
    <property type="match status" value="1"/>
</dbReference>
<comment type="function">
    <text evidence="2">Tetrapolymerization of the monopyrrole PBG into the hydroxymethylbilane pre-uroporphyrinogen in several discrete steps.</text>
</comment>
<evidence type="ECO:0000256" key="8">
    <source>
        <dbReference type="ARBA" id="ARBA00048169"/>
    </source>
</evidence>
<comment type="pathway">
    <text evidence="3">Porphyrin-containing compound metabolism; protoporphyrin-IX biosynthesis; coproporphyrinogen-III from 5-aminolevulinate: step 2/4.</text>
</comment>
<evidence type="ECO:0000259" key="11">
    <source>
        <dbReference type="Pfam" id="PF03900"/>
    </source>
</evidence>
<evidence type="ECO:0000256" key="3">
    <source>
        <dbReference type="ARBA" id="ARBA00004735"/>
    </source>
</evidence>
<dbReference type="Gene3D" id="3.40.190.10">
    <property type="entry name" value="Periplasmic binding protein-like II"/>
    <property type="match status" value="2"/>
</dbReference>
<dbReference type="RefSeq" id="WP_255135335.1">
    <property type="nucleotide sequence ID" value="NZ_JANDBC010000002.1"/>
</dbReference>
<dbReference type="InterPro" id="IPR022418">
    <property type="entry name" value="Porphobilinogen_deaminase_C"/>
</dbReference>
<comment type="caution">
    <text evidence="12">The sequence shown here is derived from an EMBL/GenBank/DDBJ whole genome shotgun (WGS) entry which is preliminary data.</text>
</comment>
<comment type="subunit">
    <text evidence="5">Monomer.</text>
</comment>
<dbReference type="PROSITE" id="PS00533">
    <property type="entry name" value="PORPHOBILINOGEN_DEAM"/>
    <property type="match status" value="1"/>
</dbReference>
<dbReference type="InterPro" id="IPR022419">
    <property type="entry name" value="Porphobilin_deaminase_cofac_BS"/>
</dbReference>
<dbReference type="EMBL" id="JANDBC010000002">
    <property type="protein sequence ID" value="MCP9292448.1"/>
    <property type="molecule type" value="Genomic_DNA"/>
</dbReference>
<dbReference type="EC" id="2.5.1.61" evidence="9"/>
<gene>
    <name evidence="12" type="primary">hemC</name>
    <name evidence="12" type="ORF">NM125_12745</name>
</gene>
<proteinExistence type="inferred from homology"/>
<dbReference type="GO" id="GO:0005737">
    <property type="term" value="C:cytoplasm"/>
    <property type="evidence" value="ECO:0007669"/>
    <property type="project" value="UniProtKB-UniRule"/>
</dbReference>
<organism evidence="12 13">
    <name type="scientific">Gracilimonas sediminicola</name>
    <dbReference type="NCBI Taxonomy" id="2952158"/>
    <lineage>
        <taxon>Bacteria</taxon>
        <taxon>Pseudomonadati</taxon>
        <taxon>Balneolota</taxon>
        <taxon>Balneolia</taxon>
        <taxon>Balneolales</taxon>
        <taxon>Balneolaceae</taxon>
        <taxon>Gracilimonas</taxon>
    </lineage>
</organism>
<dbReference type="SUPFAM" id="SSF53850">
    <property type="entry name" value="Periplasmic binding protein-like II"/>
    <property type="match status" value="1"/>
</dbReference>
<dbReference type="PANTHER" id="PTHR11557">
    <property type="entry name" value="PORPHOBILINOGEN DEAMINASE"/>
    <property type="match status" value="1"/>
</dbReference>
<keyword evidence="6 12" id="KW-0808">Transferase</keyword>
<dbReference type="GO" id="GO:0004418">
    <property type="term" value="F:hydroxymethylbilane synthase activity"/>
    <property type="evidence" value="ECO:0007669"/>
    <property type="project" value="UniProtKB-UniRule"/>
</dbReference>
<dbReference type="SUPFAM" id="SSF54782">
    <property type="entry name" value="Porphobilinogen deaminase (hydroxymethylbilane synthase), C-terminal domain"/>
    <property type="match status" value="1"/>
</dbReference>
<evidence type="ECO:0000256" key="4">
    <source>
        <dbReference type="ARBA" id="ARBA00005638"/>
    </source>
</evidence>
<dbReference type="Pfam" id="PF01379">
    <property type="entry name" value="Porphobil_deam"/>
    <property type="match status" value="1"/>
</dbReference>
<feature type="domain" description="Porphobilinogen deaminase C-terminal" evidence="11">
    <location>
        <begin position="215"/>
        <end position="273"/>
    </location>
</feature>
<reference evidence="12" key="1">
    <citation type="submission" date="2022-06" db="EMBL/GenBank/DDBJ databases">
        <title>Gracilimonas sp. CAU 1638 isolated from sea sediment.</title>
        <authorList>
            <person name="Kim W."/>
        </authorList>
    </citation>
    <scope>NUCLEOTIDE SEQUENCE</scope>
    <source>
        <strain evidence="12">CAU 1638</strain>
    </source>
</reference>
<evidence type="ECO:0000259" key="10">
    <source>
        <dbReference type="Pfam" id="PF01379"/>
    </source>
</evidence>
<evidence type="ECO:0000256" key="1">
    <source>
        <dbReference type="ARBA" id="ARBA00001916"/>
    </source>
</evidence>
<dbReference type="Proteomes" id="UP001139125">
    <property type="component" value="Unassembled WGS sequence"/>
</dbReference>
<evidence type="ECO:0000256" key="5">
    <source>
        <dbReference type="ARBA" id="ARBA00011245"/>
    </source>
</evidence>
<evidence type="ECO:0000256" key="6">
    <source>
        <dbReference type="ARBA" id="ARBA00022679"/>
    </source>
</evidence>
<keyword evidence="7" id="KW-0627">Porphyrin biosynthesis</keyword>
<feature type="domain" description="Porphobilinogen deaminase N-terminal" evidence="10">
    <location>
        <begin position="3"/>
        <end position="200"/>
    </location>
</feature>
<keyword evidence="13" id="KW-1185">Reference proteome</keyword>
<evidence type="ECO:0000256" key="9">
    <source>
        <dbReference type="NCBIfam" id="TIGR00212"/>
    </source>
</evidence>
<comment type="similarity">
    <text evidence="4">Belongs to the HMBS family.</text>
</comment>
<evidence type="ECO:0000256" key="2">
    <source>
        <dbReference type="ARBA" id="ARBA00002869"/>
    </source>
</evidence>
<evidence type="ECO:0000256" key="7">
    <source>
        <dbReference type="ARBA" id="ARBA00023244"/>
    </source>
</evidence>
<dbReference type="PANTHER" id="PTHR11557:SF0">
    <property type="entry name" value="PORPHOBILINOGEN DEAMINASE"/>
    <property type="match status" value="1"/>
</dbReference>
<dbReference type="GO" id="GO:0006783">
    <property type="term" value="P:heme biosynthetic process"/>
    <property type="evidence" value="ECO:0007669"/>
    <property type="project" value="TreeGrafter"/>
</dbReference>
<comment type="catalytic activity">
    <reaction evidence="8">
        <text>4 porphobilinogen + H2O = hydroxymethylbilane + 4 NH4(+)</text>
        <dbReference type="Rhea" id="RHEA:13185"/>
        <dbReference type="ChEBI" id="CHEBI:15377"/>
        <dbReference type="ChEBI" id="CHEBI:28938"/>
        <dbReference type="ChEBI" id="CHEBI:57845"/>
        <dbReference type="ChEBI" id="CHEBI:58126"/>
        <dbReference type="EC" id="2.5.1.61"/>
    </reaction>
</comment>
<name>A0A9X2L4Y7_9BACT</name>
<comment type="cofactor">
    <cofactor evidence="1">
        <name>dipyrromethane</name>
        <dbReference type="ChEBI" id="CHEBI:60342"/>
    </cofactor>
</comment>
<dbReference type="Gene3D" id="3.30.160.40">
    <property type="entry name" value="Porphobilinogen deaminase, C-terminal domain"/>
    <property type="match status" value="1"/>
</dbReference>
<dbReference type="InterPro" id="IPR000860">
    <property type="entry name" value="HemC"/>
</dbReference>
<evidence type="ECO:0000313" key="12">
    <source>
        <dbReference type="EMBL" id="MCP9292448.1"/>
    </source>
</evidence>
<dbReference type="PIRSF" id="PIRSF001438">
    <property type="entry name" value="4pyrrol_synth_OHMeBilane_synth"/>
    <property type="match status" value="1"/>
</dbReference>
<protein>
    <recommendedName>
        <fullName evidence="9">Hydroxymethylbilane synthase</fullName>
        <ecNumber evidence="9">2.5.1.61</ecNumber>
    </recommendedName>
</protein>
<dbReference type="InterPro" id="IPR022417">
    <property type="entry name" value="Porphobilin_deaminase_N"/>
</dbReference>
<sequence length="300" mass="33521">MKLKIGTRKSTLALWQAELVSKKLNALDVQTQLVEIESFGDKEQDIPIHKLGDKGVFTKALDDALIKGEVDLAVHSLKDVPTVLLNDLDLVSVLERGNPRDVLVKPKEEKENTRRTIATGSIRRTAFWKNRFPGDEVVGLRGNVPTRLQKVDDNDWYGAVFAYAGLERIGFENRISEVLDWMIPAPSQGAVGVVARKDTTHRELFNKLNHNETRICVDIERAFLNELEAGCSSPVGAHAYIKKDMLYFTGAVLALDGSRRMDVEREIPVSEATAEKGHQWADLLKNDGAVELLTHRNSND</sequence>
<dbReference type="Pfam" id="PF03900">
    <property type="entry name" value="Porphobil_deamC"/>
    <property type="match status" value="1"/>
</dbReference>
<dbReference type="PRINTS" id="PR00151">
    <property type="entry name" value="PORPHBDMNASE"/>
</dbReference>
<accession>A0A9X2L4Y7</accession>
<evidence type="ECO:0000313" key="13">
    <source>
        <dbReference type="Proteomes" id="UP001139125"/>
    </source>
</evidence>
<dbReference type="AlphaFoldDB" id="A0A9X2L4Y7"/>
<dbReference type="InterPro" id="IPR036803">
    <property type="entry name" value="Porphobilinogen_deaminase_C_sf"/>
</dbReference>